<comment type="caution">
    <text evidence="1">The sequence shown here is derived from an EMBL/GenBank/DDBJ whole genome shotgun (WGS) entry which is preliminary data.</text>
</comment>
<gene>
    <name evidence="1" type="ORF">GCM10010421_31750</name>
</gene>
<accession>A0ABP5WXQ4</accession>
<evidence type="ECO:0000313" key="2">
    <source>
        <dbReference type="Proteomes" id="UP001500460"/>
    </source>
</evidence>
<evidence type="ECO:0000313" key="1">
    <source>
        <dbReference type="EMBL" id="GAA2439192.1"/>
    </source>
</evidence>
<dbReference type="Proteomes" id="UP001500460">
    <property type="component" value="Unassembled WGS sequence"/>
</dbReference>
<protein>
    <submittedName>
        <fullName evidence="1">Uncharacterized protein</fullName>
    </submittedName>
</protein>
<dbReference type="RefSeq" id="WP_344603780.1">
    <property type="nucleotide sequence ID" value="NZ_BAAATK010000018.1"/>
</dbReference>
<name>A0ABP5WXQ4_9ACTN</name>
<proteinExistence type="predicted"/>
<dbReference type="EMBL" id="BAAATK010000018">
    <property type="protein sequence ID" value="GAA2439192.1"/>
    <property type="molecule type" value="Genomic_DNA"/>
</dbReference>
<reference evidence="2" key="1">
    <citation type="journal article" date="2019" name="Int. J. Syst. Evol. Microbiol.">
        <title>The Global Catalogue of Microorganisms (GCM) 10K type strain sequencing project: providing services to taxonomists for standard genome sequencing and annotation.</title>
        <authorList>
            <consortium name="The Broad Institute Genomics Platform"/>
            <consortium name="The Broad Institute Genome Sequencing Center for Infectious Disease"/>
            <person name="Wu L."/>
            <person name="Ma J."/>
        </authorList>
    </citation>
    <scope>NUCLEOTIDE SEQUENCE [LARGE SCALE GENOMIC DNA]</scope>
    <source>
        <strain evidence="2">JCM 6922</strain>
    </source>
</reference>
<organism evidence="1 2">
    <name type="scientific">Streptomyces glaucus</name>
    <dbReference type="NCBI Taxonomy" id="284029"/>
    <lineage>
        <taxon>Bacteria</taxon>
        <taxon>Bacillati</taxon>
        <taxon>Actinomycetota</taxon>
        <taxon>Actinomycetes</taxon>
        <taxon>Kitasatosporales</taxon>
        <taxon>Streptomycetaceae</taxon>
        <taxon>Streptomyces</taxon>
    </lineage>
</organism>
<sequence>MTEQPEDLDERPEAVRALVGRTITVTEALSGIPNSRPYQLRVTDARMSPDSASGVVWVTGDRLRMDGTPARRKRGPVKNTTIWLADGWPEILSLPALPPREWVREAVGQPMYAEHQRTGMAAQIVDQGVTYRVTVGDVDEGQAVPGDQVAQKVAEVLAVHGVRLDRHADGRTLRLRYDDGRPAVILTPVGP</sequence>
<keyword evidence="2" id="KW-1185">Reference proteome</keyword>